<evidence type="ECO:0000256" key="1">
    <source>
        <dbReference type="SAM" id="MobiDB-lite"/>
    </source>
</evidence>
<organism evidence="3 4">
    <name type="scientific">Exidia glandulosa HHB12029</name>
    <dbReference type="NCBI Taxonomy" id="1314781"/>
    <lineage>
        <taxon>Eukaryota</taxon>
        <taxon>Fungi</taxon>
        <taxon>Dikarya</taxon>
        <taxon>Basidiomycota</taxon>
        <taxon>Agaricomycotina</taxon>
        <taxon>Agaricomycetes</taxon>
        <taxon>Auriculariales</taxon>
        <taxon>Exidiaceae</taxon>
        <taxon>Exidia</taxon>
    </lineage>
</organism>
<dbReference type="EMBL" id="KV426056">
    <property type="protein sequence ID" value="KZV90097.1"/>
    <property type="molecule type" value="Genomic_DNA"/>
</dbReference>
<feature type="transmembrane region" description="Helical" evidence="2">
    <location>
        <begin position="408"/>
        <end position="429"/>
    </location>
</feature>
<protein>
    <recommendedName>
        <fullName evidence="5">MARVEL domain-containing protein</fullName>
    </recommendedName>
</protein>
<feature type="transmembrane region" description="Helical" evidence="2">
    <location>
        <begin position="551"/>
        <end position="572"/>
    </location>
</feature>
<evidence type="ECO:0000313" key="3">
    <source>
        <dbReference type="EMBL" id="KZV90097.1"/>
    </source>
</evidence>
<reference evidence="3 4" key="1">
    <citation type="journal article" date="2016" name="Mol. Biol. Evol.">
        <title>Comparative Genomics of Early-Diverging Mushroom-Forming Fungi Provides Insights into the Origins of Lignocellulose Decay Capabilities.</title>
        <authorList>
            <person name="Nagy L.G."/>
            <person name="Riley R."/>
            <person name="Tritt A."/>
            <person name="Adam C."/>
            <person name="Daum C."/>
            <person name="Floudas D."/>
            <person name="Sun H."/>
            <person name="Yadav J.S."/>
            <person name="Pangilinan J."/>
            <person name="Larsson K.H."/>
            <person name="Matsuura K."/>
            <person name="Barry K."/>
            <person name="Labutti K."/>
            <person name="Kuo R."/>
            <person name="Ohm R.A."/>
            <person name="Bhattacharya S.S."/>
            <person name="Shirouzu T."/>
            <person name="Yoshinaga Y."/>
            <person name="Martin F.M."/>
            <person name="Grigoriev I.V."/>
            <person name="Hibbett D.S."/>
        </authorList>
    </citation>
    <scope>NUCLEOTIDE SEQUENCE [LARGE SCALE GENOMIC DNA]</scope>
    <source>
        <strain evidence="3 4">HHB12029</strain>
    </source>
</reference>
<name>A0A165G7L2_EXIGL</name>
<feature type="transmembrane region" description="Helical" evidence="2">
    <location>
        <begin position="587"/>
        <end position="608"/>
    </location>
</feature>
<feature type="compositionally biased region" description="Polar residues" evidence="1">
    <location>
        <begin position="100"/>
        <end position="116"/>
    </location>
</feature>
<feature type="region of interest" description="Disordered" evidence="1">
    <location>
        <begin position="499"/>
        <end position="525"/>
    </location>
</feature>
<sequence>MYSPGHFDDGPGPSNMRPWSPEYPPPRHSADFARSYSPVARHSRRQREASEISVEALDLADYAQTLRRHGPDHDPYQFHEPQQPRGSGYPPGPVARPFSASGSPRQQHYAQHQPNPFISPPQSPLSYSHSPSPPVRPFSTQSRDTFAPAPSLVSGETATSRSSHRDDMYMSNPRHMSLPPPAVGFESSPYGYGRRSGAPPPVAHSGMFAPAPNHSQRSLLHPQQPDYAPHAGPDALSSPDDDIDTRNFPRWSRSWYDGNKSKSKLKDPGGPPIIFPDFDGRSSSAVRPAYGAPTVSGSGSRDILPWGAPLGDPDAPVPDDIKEERMRMLEREFGPKRSRVRDEEQQPEEEERVIGSVDARGRLITAGPKKRLAARITAALLAFGAGAAGIYAALLIHPDPPAPPAGSIPPIVLDVLSVLTFLLLTYVLVFRNCCTRTKGPGAEGGMGMAGMPGGLMVLPVTQGNGKKPKKKKHKKGMPQGPGDVQVNLIVDPAAFGYQQPQRSRRRGDYSELSGDGDDDYDDRPAPPRKSVFHGMALEQSWLRARTFTKRLIAFDIVMILLWGGAFVLATFVGKNCPPGKYAGWCDAYNLALAGSCLLVICFGLSAFFDIRDLRMSAQNPRTRT</sequence>
<gene>
    <name evidence="3" type="ORF">EXIGLDRAFT_838040</name>
</gene>
<proteinExistence type="predicted"/>
<dbReference type="AlphaFoldDB" id="A0A165G7L2"/>
<dbReference type="InParanoid" id="A0A165G7L2"/>
<evidence type="ECO:0008006" key="5">
    <source>
        <dbReference type="Google" id="ProtNLM"/>
    </source>
</evidence>
<keyword evidence="4" id="KW-1185">Reference proteome</keyword>
<evidence type="ECO:0000313" key="4">
    <source>
        <dbReference type="Proteomes" id="UP000077266"/>
    </source>
</evidence>
<feature type="region of interest" description="Disordered" evidence="1">
    <location>
        <begin position="1"/>
        <end position="278"/>
    </location>
</feature>
<dbReference type="Proteomes" id="UP000077266">
    <property type="component" value="Unassembled WGS sequence"/>
</dbReference>
<accession>A0A165G7L2</accession>
<dbReference type="OrthoDB" id="3253553at2759"/>
<keyword evidence="2" id="KW-0472">Membrane</keyword>
<feature type="region of interest" description="Disordered" evidence="1">
    <location>
        <begin position="460"/>
        <end position="483"/>
    </location>
</feature>
<evidence type="ECO:0000256" key="2">
    <source>
        <dbReference type="SAM" id="Phobius"/>
    </source>
</evidence>
<keyword evidence="2" id="KW-1133">Transmembrane helix</keyword>
<feature type="compositionally biased region" description="Basic residues" evidence="1">
    <location>
        <begin position="466"/>
        <end position="476"/>
    </location>
</feature>
<feature type="transmembrane region" description="Helical" evidence="2">
    <location>
        <begin position="372"/>
        <end position="396"/>
    </location>
</feature>
<keyword evidence="2" id="KW-0812">Transmembrane</keyword>